<dbReference type="NCBIfam" id="TIGR01643">
    <property type="entry name" value="YD_repeat_2x"/>
    <property type="match status" value="8"/>
</dbReference>
<dbReference type="Gene3D" id="2.60.120.200">
    <property type="match status" value="1"/>
</dbReference>
<dbReference type="PROSITE" id="PS50025">
    <property type="entry name" value="LAM_G_DOMAIN"/>
    <property type="match status" value="1"/>
</dbReference>
<dbReference type="CDD" id="cd00081">
    <property type="entry name" value="Hint"/>
    <property type="match status" value="1"/>
</dbReference>
<evidence type="ECO:0000256" key="3">
    <source>
        <dbReference type="SAM" id="Phobius"/>
    </source>
</evidence>
<dbReference type="InterPro" id="IPR036844">
    <property type="entry name" value="Hint_dom_sf"/>
</dbReference>
<keyword evidence="1" id="KW-0677">Repeat</keyword>
<dbReference type="InterPro" id="IPR045351">
    <property type="entry name" value="DUF6531"/>
</dbReference>
<reference evidence="5 6" key="1">
    <citation type="submission" date="2023-07" db="EMBL/GenBank/DDBJ databases">
        <title>Sequencing the genomes of 1000 actinobacteria strains.</title>
        <authorList>
            <person name="Klenk H.-P."/>
        </authorList>
    </citation>
    <scope>NUCLEOTIDE SEQUENCE [LARGE SCALE GENOMIC DNA]</scope>
    <source>
        <strain evidence="5 6">DSM 44388</strain>
    </source>
</reference>
<dbReference type="Pfam" id="PF13385">
    <property type="entry name" value="Laminin_G_3"/>
    <property type="match status" value="1"/>
</dbReference>
<sequence>MSWSLFARGQSRPDGGQSRPDGGQSRPDGVRSRRRAGVLFAIAGVPLLLSTISPSAAIAQQAVAKKIRHEAADAPEQRWGSAADVSVGEGQKQNTTVPQSRRGRYPLQTFEDASVTTANTAKVVEAAGAEPVEGFDPQTSVELPEQRSASEKVYQNADGTQTTEFSSGVANFQTGDGSWESVDTTLEKQGSQLAAAADPVGTTFAASANAQALASVTIDDEHALSYGLRGAKTSAGVTNGSEVTYADVLEDVDLKLAATGTGAKETLVLKSSSAPTSYAFDLDLKGLTAQLDDGAVVLTDAQGGERARIPAGYMVDAGTSARGPTQSDAVTYALDGSVLTVTIDEKWLADPDRAFPVMIDPSVAVKLPVRDSPGDSSMTVRGSSSSANTQEMTVGYLDGSNSAAYVKFNDMVSALQDHTIYGVQLSLVGYDAPSCKARPLNVYAVDQSWSAGPGYSYPGPSTGAKLGSKSFAYGYIAQGKTSSACPATKATTYDLGDAGNKLVQGWADGKANNGISLRAAAGDSSAWKRIAGIGTANAPRLYVTHSPYDASYKITNAVPKPTVLQNQDGKVSVQVTNTGSETWTPSTYYLGYRVYDKDGKAVKQVKTGTLSGNVAHGAKTTISATIKALPQGQYFLDFSMVKNTPQKPLWFTDYQVEPIRINLAVYNVPPVVKQLYPDNGYESPTLAPQLWAQAMDVDAASSALTYKFQVCEVPDEGQTAPACAVRDYSSKVSWTLPSGTLAWSKHYTWQAWVKDANGSVTTEGKADLFTTVPQPAVSANVSGSANADASLDVDPQVGNYTTSSMDAPVVVTGPALNVLRTYNSLDPRRTGMFGAGWTTVYDMQVVPDDDGSGNVVVTYSDGRQVRFGRNADGTYAAPTGRIAALTQNASTKVWTLTDRGGAKYTFDAGGRLTRIADSFGRAVELMWDASGHLTQAQSVPNTSVEGTERTLTFTWSGSHVASVSTDPVDGKPLTWTYTYEGDLLTKACAPGEVCTGYTYADGSHYRTAVLEDRPESYYRLGESSGDPDVGSEIAVNLGKDSGTYNAATLESAGAIAGSPDTAATLNGTSSSVALPKGSVRRSVNQAVELWFKTTSNGPLLGYQDKDLTATSTLGVPTLYVGTDGKLRGQFSTGTIAPITTSGTVNDGQWHHAVLSASGNVSTLYLDGVSVGKLSAAITQDTLAFNQVGAAYATTPASWPGWGSAARKYFNGSVDEVAIYDHPLGSAAVKSHYGFARTAASSLTRIVLPNGATGVDVAYDVSSDRVSRYTDTHGGVWTVGKPMVYGDDSDLRRSVQVRNAYGAPYLYEYDALTGQVLRTGMPTGLAMSSQYEPTPVPEPTDDGEDNCTQPEPGDPVFCVLVPGEATGPVFYTLEGLSVRTYGYDDAGHQTSITDENGNTTRLGYDARGNTVSTTTCQTSNADCHTEYSTYPSTITNEFDPRNDLVVETRDGRSADAKDNTYRTTYTYAAGGNLATQTSPDGGVVKNTYSTGGQVSTDGGTVPVGLPVTSTDPLGAVTKFGYNSFGDLTQVTEPSGLVTKYAYDVLGRKASETEISDAYPGGVTTTFGYDALSRMTSMTEPVMTDAVSGVKHQRRTGYAYDGNGNAVATRVEDLQGNDEPRQTLFEYDDHGNILKTEDAVGNEISYEYDLLGNRTSVVDAKGRRYEYGYTARSAIAQVRLWDWQGDPDQAPDTGEYLILHNYTYDLGGRLLTDTDAMGRTLEYAYNRDNSLNTLTLKDFHNADGSKRDVVITSNTYDGAGNVLTEASSDGKDVTKYTYTATGQVATEVENPSGVMRRTAYTYDLAGNVKKTVSTGSTSNSLQPSLGLSQTVTFDYDTAGRQVAQSVVDNNASAAPSRTSTYKYDQRGLVVAQTDPRGNVAGASAADFTSTYEYDQMSRRVSSTAPAVSTENVGGAAASVKSKVLTGYNTYDDEVASRDPLGNIATATVDRLGRVVKQTGTPYKAPGSSTSVTPSSTVEYDEAGNVVKATDARGAYTTYVYDKLDRLITQSQPTSDNDTRAVWHYTYNRVGEVLSVRDPRGGEVQSTYDDLDRAITSTQVERYPYADNYTTKFAYDDSGRLTTTTSPTGAVSTNTYDTLGQLTTTTDPNGVKTQYGYDEQGNTIRVTDGLGRTTQNTYDGFGQLAQESDVNAAGKILRTQSYSYDAAGNLLEALSPLGTKRTYTYDALGQLTKQTEPTSDAHTITTSFGYDANGNRTRYTDGRGNDFTYTFNSLGLAESAVEPSTKAYPNAADRTWSVSYDVNGNPVKLVAPGGVTRNRTFDAAGRMTKETGTGAEVTTTDHTYGYDQLGQVTSVNAPNGANTYSYDDRGGLITATGGSGSASFAYDGDGNVTSRVDGAGTATFTYDKGRLVQEKDGLKAATTNLEYDASGSVKKVDYGYGRVRSYEYDDRGRTTSDTLKNSAGETVSSITYGYDVDDRMISKKTTGTAGAAANTYGYDDAGRLTKWDSGTESTEYGWDDSGNRVKAGDKTSTFNERNQVQSDGDYTYSYAANGTLSGRTSSGYTEKFTFDAFERLINQDGTSYSYDGLDRIDSRGGNTFTYAGASDGVVSDGTETYARGAYDELLAIQNGSTTSLSLQDQHGDLVANFAASNTTLSTLDDSKAYDPWGQETASSGTGHHLGYQGSWTDPDTDEVNMGDRWYNSATGSFDSRDPQTYAGGASILANGYTYAAGDPMDLSDPDGNWPSCGWCSKAASAVSSAVTSAAKTVGSAVRTAASYTWKAVTYVASKAVSAVKTAAKYVAKAAAKIYNTGKAAISYVVNKVSQSASYIKQKAAAAAAYAKQRAEAAKKAAIAHAKAVTKKAKAAAAQVIKHNPLPAVKALMKPVLTGMKKVVSATAKLPAAVVQATKVVVQDVAKATTAVYQKAVASAGVVLDNVSVAISAASEIAQAAAPMVLGIAAGALTTAGCTIASGGVGTPACIVAGFAVGGAVTSALTCAPGRSIAGCAATGAVSGAVAGAVTVATGGAGSVVGVMASAGAAEGLSDATGQFLSTGNVDLQQVATSAAVGAGTAGLLKGAGKLGKSCRTNSFVAGTPVRMADGSTKAIEDVEVGDLVLATDPTTGKTSNEPVTGLIVGQGQKDLTTLEVSEGATTGTLTATAGHPFWVRADESASTGEVASDGPGRWVVADHLKAGDHLASAAPRDGPVEVGESSTTTRFETVYNLTVDNVHTYYVVAGSIDILVHNCDVALGMKQSGTYEWAESKGISHFGNMSPDEWRAPVQAAIRDTNARLHVNLDGLGPQSNPAGTFATAVARGGDISGQPLATEEEMNWIARAVSNGERSWSSINFYARQEGSLRQVSVAEPDWSTMGRLRPFINDADPFCGC</sequence>
<dbReference type="Gene3D" id="2.180.10.10">
    <property type="entry name" value="RHS repeat-associated core"/>
    <property type="match status" value="6"/>
</dbReference>
<dbReference type="Pfam" id="PF25023">
    <property type="entry name" value="TEN_YD-shell"/>
    <property type="match status" value="2"/>
</dbReference>
<protein>
    <submittedName>
        <fullName evidence="5">RHS repeat-associated protein</fullName>
    </submittedName>
</protein>
<dbReference type="CDD" id="cd00110">
    <property type="entry name" value="LamG"/>
    <property type="match status" value="1"/>
</dbReference>
<dbReference type="SMART" id="SM00306">
    <property type="entry name" value="HintN"/>
    <property type="match status" value="1"/>
</dbReference>
<dbReference type="EMBL" id="JAUSQZ010000001">
    <property type="protein sequence ID" value="MDP9830633.1"/>
    <property type="molecule type" value="Genomic_DNA"/>
</dbReference>
<dbReference type="Pfam" id="PF05593">
    <property type="entry name" value="RHS_repeat"/>
    <property type="match status" value="3"/>
</dbReference>
<dbReference type="Pfam" id="PF20148">
    <property type="entry name" value="DUF6531"/>
    <property type="match status" value="1"/>
</dbReference>
<dbReference type="SUPFAM" id="SSF51294">
    <property type="entry name" value="Hedgehog/intein (Hint) domain"/>
    <property type="match status" value="1"/>
</dbReference>
<dbReference type="PANTHER" id="PTHR32305:SF15">
    <property type="entry name" value="PROTEIN RHSA-RELATED"/>
    <property type="match status" value="1"/>
</dbReference>
<keyword evidence="3" id="KW-0472">Membrane</keyword>
<dbReference type="InterPro" id="IPR003587">
    <property type="entry name" value="Hint_dom_N"/>
</dbReference>
<dbReference type="PANTHER" id="PTHR32305">
    <property type="match status" value="1"/>
</dbReference>
<dbReference type="Pfam" id="PF07591">
    <property type="entry name" value="PT-HINT"/>
    <property type="match status" value="1"/>
</dbReference>
<dbReference type="InterPro" id="IPR056823">
    <property type="entry name" value="TEN-like_YD-shell"/>
</dbReference>
<evidence type="ECO:0000313" key="5">
    <source>
        <dbReference type="EMBL" id="MDP9830633.1"/>
    </source>
</evidence>
<feature type="region of interest" description="Disordered" evidence="2">
    <location>
        <begin position="72"/>
        <end position="101"/>
    </location>
</feature>
<dbReference type="Proteomes" id="UP001235712">
    <property type="component" value="Unassembled WGS sequence"/>
</dbReference>
<dbReference type="PROSITE" id="PS50818">
    <property type="entry name" value="INTEIN_C_TER"/>
    <property type="match status" value="1"/>
</dbReference>
<dbReference type="SMART" id="SM00282">
    <property type="entry name" value="LamG"/>
    <property type="match status" value="1"/>
</dbReference>
<dbReference type="NCBIfam" id="TIGR03696">
    <property type="entry name" value="Rhs_assc_core"/>
    <property type="match status" value="1"/>
</dbReference>
<feature type="compositionally biased region" description="Polar residues" evidence="2">
    <location>
        <begin position="157"/>
        <end position="180"/>
    </location>
</feature>
<dbReference type="InterPro" id="IPR013320">
    <property type="entry name" value="ConA-like_dom_sf"/>
</dbReference>
<feature type="region of interest" description="Disordered" evidence="2">
    <location>
        <begin position="154"/>
        <end position="180"/>
    </location>
</feature>
<dbReference type="SUPFAM" id="SSF49899">
    <property type="entry name" value="Concanavalin A-like lectins/glucanases"/>
    <property type="match status" value="1"/>
</dbReference>
<gene>
    <name evidence="5" type="ORF">J2S57_006382</name>
</gene>
<dbReference type="RefSeq" id="WP_307249699.1">
    <property type="nucleotide sequence ID" value="NZ_JAUSQZ010000001.1"/>
</dbReference>
<comment type="caution">
    <text evidence="5">The sequence shown here is derived from an EMBL/GenBank/DDBJ whole genome shotgun (WGS) entry which is preliminary data.</text>
</comment>
<dbReference type="InterPro" id="IPR006530">
    <property type="entry name" value="YD"/>
</dbReference>
<organism evidence="5 6">
    <name type="scientific">Kineosporia succinea</name>
    <dbReference type="NCBI Taxonomy" id="84632"/>
    <lineage>
        <taxon>Bacteria</taxon>
        <taxon>Bacillati</taxon>
        <taxon>Actinomycetota</taxon>
        <taxon>Actinomycetes</taxon>
        <taxon>Kineosporiales</taxon>
        <taxon>Kineosporiaceae</taxon>
        <taxon>Kineosporia</taxon>
    </lineage>
</organism>
<dbReference type="InterPro" id="IPR050708">
    <property type="entry name" value="T6SS_VgrG/RHS"/>
</dbReference>
<keyword evidence="3" id="KW-1133">Transmembrane helix</keyword>
<evidence type="ECO:0000259" key="4">
    <source>
        <dbReference type="PROSITE" id="PS50025"/>
    </source>
</evidence>
<name>A0ABT9PD50_9ACTN</name>
<keyword evidence="6" id="KW-1185">Reference proteome</keyword>
<evidence type="ECO:0000256" key="1">
    <source>
        <dbReference type="ARBA" id="ARBA00022737"/>
    </source>
</evidence>
<accession>A0ABT9PD50</accession>
<dbReference type="InterPro" id="IPR031325">
    <property type="entry name" value="RHS_repeat"/>
</dbReference>
<dbReference type="Gene3D" id="2.60.40.10">
    <property type="entry name" value="Immunoglobulins"/>
    <property type="match status" value="1"/>
</dbReference>
<dbReference type="Gene3D" id="2.170.16.10">
    <property type="entry name" value="Hedgehog/Intein (Hint) domain"/>
    <property type="match status" value="1"/>
</dbReference>
<keyword evidence="3" id="KW-0812">Transmembrane</keyword>
<feature type="transmembrane region" description="Helical" evidence="3">
    <location>
        <begin position="36"/>
        <end position="59"/>
    </location>
</feature>
<evidence type="ECO:0000313" key="6">
    <source>
        <dbReference type="Proteomes" id="UP001235712"/>
    </source>
</evidence>
<feature type="region of interest" description="Disordered" evidence="2">
    <location>
        <begin position="1"/>
        <end position="31"/>
    </location>
</feature>
<dbReference type="InterPro" id="IPR013783">
    <property type="entry name" value="Ig-like_fold"/>
</dbReference>
<dbReference type="InterPro" id="IPR030934">
    <property type="entry name" value="Intein_C"/>
</dbReference>
<proteinExistence type="predicted"/>
<dbReference type="InterPro" id="IPR001791">
    <property type="entry name" value="Laminin_G"/>
</dbReference>
<feature type="domain" description="Laminin G" evidence="4">
    <location>
        <begin position="1061"/>
        <end position="1241"/>
    </location>
</feature>
<dbReference type="InterPro" id="IPR022385">
    <property type="entry name" value="Rhs_assc_core"/>
</dbReference>
<evidence type="ECO:0000256" key="2">
    <source>
        <dbReference type="SAM" id="MobiDB-lite"/>
    </source>
</evidence>